<feature type="transmembrane region" description="Helical" evidence="1">
    <location>
        <begin position="125"/>
        <end position="143"/>
    </location>
</feature>
<dbReference type="GeneID" id="6165796"/>
<gene>
    <name evidence="2" type="ordered locus">Tneu_1273</name>
</gene>
<dbReference type="OrthoDB" id="29152at2157"/>
<keyword evidence="3" id="KW-1185">Reference proteome</keyword>
<accession>B1Y8X1</accession>
<evidence type="ECO:0000313" key="3">
    <source>
        <dbReference type="Proteomes" id="UP000001694"/>
    </source>
</evidence>
<evidence type="ECO:0000256" key="1">
    <source>
        <dbReference type="SAM" id="Phobius"/>
    </source>
</evidence>
<keyword evidence="1" id="KW-1133">Transmembrane helix</keyword>
<dbReference type="Proteomes" id="UP000001694">
    <property type="component" value="Chromosome"/>
</dbReference>
<keyword evidence="1" id="KW-0472">Membrane</keyword>
<dbReference type="EMBL" id="CP001014">
    <property type="protein sequence ID" value="ACB40200.1"/>
    <property type="molecule type" value="Genomic_DNA"/>
</dbReference>
<dbReference type="HOGENOM" id="CLU_1782551_0_0_2"/>
<dbReference type="eggNOG" id="arCOG07042">
    <property type="taxonomic scope" value="Archaea"/>
</dbReference>
<dbReference type="RefSeq" id="WP_012350619.1">
    <property type="nucleotide sequence ID" value="NC_010525.1"/>
</dbReference>
<keyword evidence="1" id="KW-0812">Transmembrane</keyword>
<evidence type="ECO:0000313" key="2">
    <source>
        <dbReference type="EMBL" id="ACB40200.1"/>
    </source>
</evidence>
<feature type="transmembrane region" description="Helical" evidence="1">
    <location>
        <begin position="78"/>
        <end position="105"/>
    </location>
</feature>
<sequence>MRWLYLTYVIYWSSVALSAALALAGHPLVDPRALEKAYNETAALPYEQRLLQSAAYVAAVALMSYPALIYAATAFGVVTAAMAGAFGLGPALVNSAVMQLVLLFLEEVARWHPAAQYLAGRRVDWRRYLLWVAAALSLAGVLSL</sequence>
<protein>
    <submittedName>
        <fullName evidence="2">Uncharacterized protein</fullName>
    </submittedName>
</protein>
<dbReference type="AlphaFoldDB" id="B1Y8X1"/>
<proteinExistence type="predicted"/>
<reference evidence="2" key="1">
    <citation type="submission" date="2008-03" db="EMBL/GenBank/DDBJ databases">
        <title>Complete sequence of Thermoproteus neutrophilus V24Sta.</title>
        <authorList>
            <consortium name="US DOE Joint Genome Institute"/>
            <person name="Copeland A."/>
            <person name="Lucas S."/>
            <person name="Lapidus A."/>
            <person name="Glavina del Rio T."/>
            <person name="Dalin E."/>
            <person name="Tice H."/>
            <person name="Bruce D."/>
            <person name="Goodwin L."/>
            <person name="Pitluck S."/>
            <person name="Sims D."/>
            <person name="Brettin T."/>
            <person name="Detter J.C."/>
            <person name="Han C."/>
            <person name="Kuske C.R."/>
            <person name="Schmutz J."/>
            <person name="Larimer F."/>
            <person name="Land M."/>
            <person name="Hauser L."/>
            <person name="Kyrpides N."/>
            <person name="Mikhailova N."/>
            <person name="Biddle J.F."/>
            <person name="Zhang Z."/>
            <person name="Fitz-Gibbon S.T."/>
            <person name="Lowe T.M."/>
            <person name="Saltikov C."/>
            <person name="House C.H."/>
            <person name="Richardson P."/>
        </authorList>
    </citation>
    <scope>NUCLEOTIDE SEQUENCE [LARGE SCALE GENOMIC DNA]</scope>
    <source>
        <strain evidence="2">V24Sta</strain>
    </source>
</reference>
<organism evidence="2 3">
    <name type="scientific">Pyrobaculum neutrophilum (strain DSM 2338 / JCM 9278 / NBRC 100436 / V24Sta)</name>
    <name type="common">Thermoproteus neutrophilus</name>
    <dbReference type="NCBI Taxonomy" id="444157"/>
    <lineage>
        <taxon>Archaea</taxon>
        <taxon>Thermoproteota</taxon>
        <taxon>Thermoprotei</taxon>
        <taxon>Thermoproteales</taxon>
        <taxon>Thermoproteaceae</taxon>
        <taxon>Pyrobaculum</taxon>
    </lineage>
</organism>
<feature type="transmembrane region" description="Helical" evidence="1">
    <location>
        <begin position="6"/>
        <end position="29"/>
    </location>
</feature>
<name>B1Y8X1_PYRNV</name>
<dbReference type="KEGG" id="tne:Tneu_1273"/>
<feature type="transmembrane region" description="Helical" evidence="1">
    <location>
        <begin position="50"/>
        <end position="72"/>
    </location>
</feature>